<dbReference type="HOGENOM" id="CLU_873891_0_0_0"/>
<dbReference type="AlphaFoldDB" id="E1IAH9"/>
<gene>
    <name evidence="1" type="ORF">OSCT_0330</name>
</gene>
<comment type="caution">
    <text evidence="1">The sequence shown here is derived from an EMBL/GenBank/DDBJ whole genome shotgun (WGS) entry which is preliminary data.</text>
</comment>
<evidence type="ECO:0000313" key="2">
    <source>
        <dbReference type="Proteomes" id="UP000054010"/>
    </source>
</evidence>
<dbReference type="Proteomes" id="UP000054010">
    <property type="component" value="Unassembled WGS sequence"/>
</dbReference>
<name>E1IAH9_9CHLR</name>
<keyword evidence="2" id="KW-1185">Reference proteome</keyword>
<evidence type="ECO:0000313" key="1">
    <source>
        <dbReference type="EMBL" id="EFO81753.1"/>
    </source>
</evidence>
<dbReference type="EMBL" id="ADVR01000005">
    <property type="protein sequence ID" value="EFO81753.1"/>
    <property type="molecule type" value="Genomic_DNA"/>
</dbReference>
<organism evidence="1 2">
    <name type="scientific">Oscillochloris trichoides DG-6</name>
    <dbReference type="NCBI Taxonomy" id="765420"/>
    <lineage>
        <taxon>Bacteria</taxon>
        <taxon>Bacillati</taxon>
        <taxon>Chloroflexota</taxon>
        <taxon>Chloroflexia</taxon>
        <taxon>Chloroflexales</taxon>
        <taxon>Chloroflexineae</taxon>
        <taxon>Oscillochloridaceae</taxon>
        <taxon>Oscillochloris</taxon>
    </lineage>
</organism>
<protein>
    <submittedName>
        <fullName evidence="1">Uncharacterized protein</fullName>
    </submittedName>
</protein>
<accession>E1IAH9</accession>
<sequence length="318" mass="35202">MRLRHRFNPPGGFGAFGTTAPYFHDGSAASFNPPGGFGAFGTQTKGGRRCVVQTVSIRRADLGLLELFRISHVETFLAVSIRRADLGLLERGAFQGIKPSHGNVSIRRADLGLLELCGRSLWRGRRPSKFQSAGRIWGFWNWFQRGTNPLLSKIRFNPPGGFGAFGTWNHAHAVLGHPLLEFQSAGRIWGFWNGCHGAPNVAAHHWFQSAGRIWGFWNSPSSIVATRITLVSIRRADLGLLEHRCIRRDVGRGRSVSIRRADLGLLEPWAIRPTGLSRRRFNPPGGFGAFGTELFDKQIAKAILVSIRRADLGLLEPP</sequence>
<reference evidence="1 2" key="1">
    <citation type="journal article" date="2011" name="J. Bacteriol.">
        <title>Draft genome sequence of the anoxygenic filamentous phototrophic bacterium Oscillochloris trichoides subsp. DG-6.</title>
        <authorList>
            <person name="Kuznetsov B.B."/>
            <person name="Ivanovsky R.N."/>
            <person name="Keppen O.I."/>
            <person name="Sukhacheva M.V."/>
            <person name="Bumazhkin B.K."/>
            <person name="Patutina E.O."/>
            <person name="Beletsky A.V."/>
            <person name="Mardanov A.V."/>
            <person name="Baslerov R.V."/>
            <person name="Panteleeva A.N."/>
            <person name="Kolganova T.V."/>
            <person name="Ravin N.V."/>
            <person name="Skryabin K.G."/>
        </authorList>
    </citation>
    <scope>NUCLEOTIDE SEQUENCE [LARGE SCALE GENOMIC DNA]</scope>
    <source>
        <strain evidence="1 2">DG-6</strain>
    </source>
</reference>
<proteinExistence type="predicted"/>